<feature type="non-terminal residue" evidence="1">
    <location>
        <position position="110"/>
    </location>
</feature>
<sequence>MLAELNQPIEDVVFQSNESEDKCLVGGDESDFDNEDAEIPEKEFEVDMQNFHFEVDANLDHVRIAADKNWDDCGVEVIELNDLDGNGESDEVQPTKNRYKRVKEIKKTYK</sequence>
<comment type="caution">
    <text evidence="1">The sequence shown here is derived from an EMBL/GenBank/DDBJ whole genome shotgun (WGS) entry which is preliminary data.</text>
</comment>
<name>A0A699QID8_TANCI</name>
<dbReference type="AlphaFoldDB" id="A0A699QID8"/>
<evidence type="ECO:0000313" key="1">
    <source>
        <dbReference type="EMBL" id="GFC73007.1"/>
    </source>
</evidence>
<reference evidence="1" key="1">
    <citation type="journal article" date="2019" name="Sci. Rep.">
        <title>Draft genome of Tanacetum cinerariifolium, the natural source of mosquito coil.</title>
        <authorList>
            <person name="Yamashiro T."/>
            <person name="Shiraishi A."/>
            <person name="Satake H."/>
            <person name="Nakayama K."/>
        </authorList>
    </citation>
    <scope>NUCLEOTIDE SEQUENCE</scope>
</reference>
<accession>A0A699QID8</accession>
<organism evidence="1">
    <name type="scientific">Tanacetum cinerariifolium</name>
    <name type="common">Dalmatian daisy</name>
    <name type="synonym">Chrysanthemum cinerariifolium</name>
    <dbReference type="NCBI Taxonomy" id="118510"/>
    <lineage>
        <taxon>Eukaryota</taxon>
        <taxon>Viridiplantae</taxon>
        <taxon>Streptophyta</taxon>
        <taxon>Embryophyta</taxon>
        <taxon>Tracheophyta</taxon>
        <taxon>Spermatophyta</taxon>
        <taxon>Magnoliopsida</taxon>
        <taxon>eudicotyledons</taxon>
        <taxon>Gunneridae</taxon>
        <taxon>Pentapetalae</taxon>
        <taxon>asterids</taxon>
        <taxon>campanulids</taxon>
        <taxon>Asterales</taxon>
        <taxon>Asteraceae</taxon>
        <taxon>Asteroideae</taxon>
        <taxon>Anthemideae</taxon>
        <taxon>Anthemidinae</taxon>
        <taxon>Tanacetum</taxon>
    </lineage>
</organism>
<protein>
    <submittedName>
        <fullName evidence="1">Uncharacterized protein</fullName>
    </submittedName>
</protein>
<dbReference type="EMBL" id="BKCJ011040444">
    <property type="protein sequence ID" value="GFC73007.1"/>
    <property type="molecule type" value="Genomic_DNA"/>
</dbReference>
<proteinExistence type="predicted"/>
<gene>
    <name evidence="1" type="ORF">Tci_844977</name>
</gene>